<keyword evidence="5" id="KW-1185">Reference proteome</keyword>
<evidence type="ECO:0000313" key="5">
    <source>
        <dbReference type="Proteomes" id="UP000312102"/>
    </source>
</evidence>
<dbReference type="PIRSF" id="PIRSF002094">
    <property type="entry name" value="OMP26_Skp"/>
    <property type="match status" value="1"/>
</dbReference>
<dbReference type="GO" id="GO:0005829">
    <property type="term" value="C:cytosol"/>
    <property type="evidence" value="ECO:0007669"/>
    <property type="project" value="TreeGrafter"/>
</dbReference>
<dbReference type="SMART" id="SM00935">
    <property type="entry name" value="OmpH"/>
    <property type="match status" value="1"/>
</dbReference>
<dbReference type="GO" id="GO:0050821">
    <property type="term" value="P:protein stabilization"/>
    <property type="evidence" value="ECO:0007669"/>
    <property type="project" value="TreeGrafter"/>
</dbReference>
<proteinExistence type="inferred from homology"/>
<dbReference type="AlphaFoldDB" id="A0AAE6FT44"/>
<dbReference type="InterPro" id="IPR024930">
    <property type="entry name" value="Skp_dom_sf"/>
</dbReference>
<reference evidence="4 5" key="1">
    <citation type="journal article" date="2019" name="ISME J.">
        <title>Evolution in action: habitat transition from sediment to the pelagial leads to genome streamlining in Methylophilaceae.</title>
        <authorList>
            <person name="Salcher M."/>
            <person name="Schaefle D."/>
            <person name="Kaspar M."/>
            <person name="Neuenschwander S.M."/>
            <person name="Ghai R."/>
        </authorList>
    </citation>
    <scope>NUCLEOTIDE SEQUENCE [LARGE SCALE GENOMIC DNA]</scope>
    <source>
        <strain evidence="4 5">MMS-RI-1</strain>
    </source>
</reference>
<comment type="similarity">
    <text evidence="2">Belongs to the skp family.</text>
</comment>
<dbReference type="Pfam" id="PF03938">
    <property type="entry name" value="OmpH"/>
    <property type="match status" value="1"/>
</dbReference>
<dbReference type="SUPFAM" id="SSF111384">
    <property type="entry name" value="OmpH-like"/>
    <property type="match status" value="1"/>
</dbReference>
<organism evidence="4 5">
    <name type="scientific">Candidatus Methylopumilus rimovensis</name>
    <dbReference type="NCBI Taxonomy" id="2588535"/>
    <lineage>
        <taxon>Bacteria</taxon>
        <taxon>Pseudomonadati</taxon>
        <taxon>Pseudomonadota</taxon>
        <taxon>Betaproteobacteria</taxon>
        <taxon>Nitrosomonadales</taxon>
        <taxon>Methylophilaceae</taxon>
        <taxon>Candidatus Methylopumilus</taxon>
    </lineage>
</organism>
<feature type="chain" id="PRO_5041927346" evidence="3">
    <location>
        <begin position="31"/>
        <end position="174"/>
    </location>
</feature>
<dbReference type="Proteomes" id="UP000312102">
    <property type="component" value="Chromosome"/>
</dbReference>
<dbReference type="PANTHER" id="PTHR35089">
    <property type="entry name" value="CHAPERONE PROTEIN SKP"/>
    <property type="match status" value="1"/>
</dbReference>
<dbReference type="GO" id="GO:0051082">
    <property type="term" value="F:unfolded protein binding"/>
    <property type="evidence" value="ECO:0007669"/>
    <property type="project" value="InterPro"/>
</dbReference>
<accession>A0AAE6FT44</accession>
<evidence type="ECO:0000313" key="4">
    <source>
        <dbReference type="EMBL" id="QDD13495.1"/>
    </source>
</evidence>
<gene>
    <name evidence="4" type="ORF">FIT61_03390</name>
</gene>
<dbReference type="EMBL" id="CP040986">
    <property type="protein sequence ID" value="QDD13495.1"/>
    <property type="molecule type" value="Genomic_DNA"/>
</dbReference>
<evidence type="ECO:0000256" key="2">
    <source>
        <dbReference type="PIRNR" id="PIRNR002094"/>
    </source>
</evidence>
<dbReference type="KEGG" id="mrk:FIT61_03390"/>
<name>A0AAE6FT44_9PROT</name>
<feature type="signal peptide" evidence="3">
    <location>
        <begin position="1"/>
        <end position="30"/>
    </location>
</feature>
<evidence type="ECO:0000256" key="3">
    <source>
        <dbReference type="SAM" id="SignalP"/>
    </source>
</evidence>
<dbReference type="PANTHER" id="PTHR35089:SF1">
    <property type="entry name" value="CHAPERONE PROTEIN SKP"/>
    <property type="match status" value="1"/>
</dbReference>
<evidence type="ECO:0000256" key="1">
    <source>
        <dbReference type="ARBA" id="ARBA00022729"/>
    </source>
</evidence>
<dbReference type="InterPro" id="IPR005632">
    <property type="entry name" value="Chaperone_Skp"/>
</dbReference>
<sequence length="174" mass="19700">MFRSSEVKFKCLVKSLVLSTIFLTSPAAFAELKIGFVQVDKILQEAPQTIESNKKLEKEFSARTDKLKADVKSLKDKEAAFAKDALTMKESERDNKEKSLSQLRVDVQRKERELREDINIRRNEELGGLQEQINKAVTSVAKAESFDLVLYNGVAYASEKIDITDKILKSLGKK</sequence>
<protein>
    <submittedName>
        <fullName evidence="4">OmpH family outer membrane protein</fullName>
    </submittedName>
</protein>
<dbReference type="Gene3D" id="3.30.910.20">
    <property type="entry name" value="Skp domain"/>
    <property type="match status" value="1"/>
</dbReference>
<keyword evidence="1 3" id="KW-0732">Signal</keyword>